<keyword evidence="7" id="KW-0406">Ion transport</keyword>
<evidence type="ECO:0000256" key="2">
    <source>
        <dbReference type="ARBA" id="ARBA00009849"/>
    </source>
</evidence>
<evidence type="ECO:0000256" key="11">
    <source>
        <dbReference type="ARBA" id="ARBA00023214"/>
    </source>
</evidence>
<dbReference type="GO" id="GO:0005886">
    <property type="term" value="C:plasma membrane"/>
    <property type="evidence" value="ECO:0007669"/>
    <property type="project" value="UniProtKB-SubCell"/>
</dbReference>
<dbReference type="EMBL" id="CAICTM010002141">
    <property type="protein sequence ID" value="CAB9528074.1"/>
    <property type="molecule type" value="Genomic_DNA"/>
</dbReference>
<organism evidence="14 15">
    <name type="scientific">Seminavis robusta</name>
    <dbReference type="NCBI Taxonomy" id="568900"/>
    <lineage>
        <taxon>Eukaryota</taxon>
        <taxon>Sar</taxon>
        <taxon>Stramenopiles</taxon>
        <taxon>Ochrophyta</taxon>
        <taxon>Bacillariophyta</taxon>
        <taxon>Bacillariophyceae</taxon>
        <taxon>Bacillariophycidae</taxon>
        <taxon>Naviculales</taxon>
        <taxon>Naviculaceae</taxon>
        <taxon>Seminavis</taxon>
    </lineage>
</organism>
<comment type="similarity">
    <text evidence="2">Belongs to the tweety family.</text>
</comment>
<evidence type="ECO:0000256" key="1">
    <source>
        <dbReference type="ARBA" id="ARBA00004651"/>
    </source>
</evidence>
<evidence type="ECO:0000313" key="14">
    <source>
        <dbReference type="EMBL" id="CAB9528074.1"/>
    </source>
</evidence>
<sequence>MTNLKSDFHRILKKRFQSAPRFGYSSTFSDLFSQDNDVSMNYVKGLLAAGLLILIIFLCWVLLLLVFKCLGRRKVGFLSGAPFQAVISSGDAPSVNPWIARGRFTVAFSCVAMVAFAVLLATAGIGNIDTTTTTIGDGATLGYDYFSTAQLRLRLVEEDIVVAKSVRDEAVIEFKEFYTSLRDAGEAYGTGDVEEAIRIVIEGADELHDFIGSEFRSIYGSLGDGQQTCLNVKETTDEIDLRVLQWVVGVIFAFIPAVLYGCFWWMMYQPTSERNAKVEVCTTWFALPLVSLLVVLSIIACSAICVAGLMNSDFCSGGEDQTPDSTIIRIMIEQGSDPDSFEFRAIEYLVSECDFGRLVRGTPLENVEDLESRIDSTLIDIESVLEEIAVIDTEQLSQQIGYNVSAVQVQLLRLREPLEELQGHILEFIHSLACRPLYAAYYTVAHQATCTESYTGLFWAFMSLLWINLFDLELETRKQDALVEAGTGREENNEVVLKPSSEEEC</sequence>
<evidence type="ECO:0000256" key="6">
    <source>
        <dbReference type="ARBA" id="ARBA00022989"/>
    </source>
</evidence>
<evidence type="ECO:0000256" key="3">
    <source>
        <dbReference type="ARBA" id="ARBA00022448"/>
    </source>
</evidence>
<dbReference type="InterPro" id="IPR006990">
    <property type="entry name" value="Tweety"/>
</dbReference>
<keyword evidence="12" id="KW-0407">Ion channel</keyword>
<evidence type="ECO:0000256" key="12">
    <source>
        <dbReference type="ARBA" id="ARBA00023303"/>
    </source>
</evidence>
<protein>
    <submittedName>
        <fullName evidence="14">Uncharacterized protein</fullName>
    </submittedName>
</protein>
<keyword evidence="9" id="KW-0869">Chloride channel</keyword>
<name>A0A9N8EZV7_9STRA</name>
<keyword evidence="8 13" id="KW-0472">Membrane</keyword>
<evidence type="ECO:0000256" key="5">
    <source>
        <dbReference type="ARBA" id="ARBA00022692"/>
    </source>
</evidence>
<dbReference type="PANTHER" id="PTHR12424:SF19">
    <property type="entry name" value="INTEGRASE ZINC-BINDING DOMAIN-CONTAINING PROTEIN"/>
    <property type="match status" value="1"/>
</dbReference>
<feature type="transmembrane region" description="Helical" evidence="13">
    <location>
        <begin position="104"/>
        <end position="125"/>
    </location>
</feature>
<evidence type="ECO:0000256" key="10">
    <source>
        <dbReference type="ARBA" id="ARBA00023180"/>
    </source>
</evidence>
<feature type="transmembrane region" description="Helical" evidence="13">
    <location>
        <begin position="284"/>
        <end position="310"/>
    </location>
</feature>
<accession>A0A9N8EZV7</accession>
<evidence type="ECO:0000256" key="8">
    <source>
        <dbReference type="ARBA" id="ARBA00023136"/>
    </source>
</evidence>
<keyword evidence="6 13" id="KW-1133">Transmembrane helix</keyword>
<dbReference type="GO" id="GO:0034707">
    <property type="term" value="C:chloride channel complex"/>
    <property type="evidence" value="ECO:0007669"/>
    <property type="project" value="UniProtKB-KW"/>
</dbReference>
<dbReference type="GO" id="GO:0005254">
    <property type="term" value="F:chloride channel activity"/>
    <property type="evidence" value="ECO:0007669"/>
    <property type="project" value="UniProtKB-KW"/>
</dbReference>
<dbReference type="Proteomes" id="UP001153069">
    <property type="component" value="Unassembled WGS sequence"/>
</dbReference>
<feature type="transmembrane region" description="Helical" evidence="13">
    <location>
        <begin position="46"/>
        <end position="67"/>
    </location>
</feature>
<keyword evidence="4" id="KW-1003">Cell membrane</keyword>
<dbReference type="OrthoDB" id="57363at2759"/>
<reference evidence="14" key="1">
    <citation type="submission" date="2020-06" db="EMBL/GenBank/DDBJ databases">
        <authorList>
            <consortium name="Plant Systems Biology data submission"/>
        </authorList>
    </citation>
    <scope>NUCLEOTIDE SEQUENCE</scope>
    <source>
        <strain evidence="14">D6</strain>
    </source>
</reference>
<keyword evidence="10" id="KW-0325">Glycoprotein</keyword>
<dbReference type="PANTHER" id="PTHR12424">
    <property type="entry name" value="TWEETY-RELATED"/>
    <property type="match status" value="1"/>
</dbReference>
<proteinExistence type="inferred from homology"/>
<keyword evidence="11" id="KW-0868">Chloride</keyword>
<keyword evidence="3" id="KW-0813">Transport</keyword>
<keyword evidence="15" id="KW-1185">Reference proteome</keyword>
<gene>
    <name evidence="14" type="ORF">SEMRO_2143_G316240.1</name>
</gene>
<comment type="caution">
    <text evidence="14">The sequence shown here is derived from an EMBL/GenBank/DDBJ whole genome shotgun (WGS) entry which is preliminary data.</text>
</comment>
<comment type="subcellular location">
    <subcellularLocation>
        <location evidence="1">Cell membrane</location>
        <topology evidence="1">Multi-pass membrane protein</topology>
    </subcellularLocation>
</comment>
<keyword evidence="5 13" id="KW-0812">Transmembrane</keyword>
<evidence type="ECO:0000256" key="4">
    <source>
        <dbReference type="ARBA" id="ARBA00022475"/>
    </source>
</evidence>
<dbReference type="AlphaFoldDB" id="A0A9N8EZV7"/>
<feature type="transmembrane region" description="Helical" evidence="13">
    <location>
        <begin position="243"/>
        <end position="263"/>
    </location>
</feature>
<evidence type="ECO:0000313" key="15">
    <source>
        <dbReference type="Proteomes" id="UP001153069"/>
    </source>
</evidence>
<evidence type="ECO:0000256" key="9">
    <source>
        <dbReference type="ARBA" id="ARBA00023173"/>
    </source>
</evidence>
<evidence type="ECO:0000256" key="7">
    <source>
        <dbReference type="ARBA" id="ARBA00023065"/>
    </source>
</evidence>
<evidence type="ECO:0000256" key="13">
    <source>
        <dbReference type="SAM" id="Phobius"/>
    </source>
</evidence>